<evidence type="ECO:0000313" key="1">
    <source>
        <dbReference type="EMBL" id="QFZ28164.1"/>
    </source>
</evidence>
<reference evidence="2" key="1">
    <citation type="journal article" date="2019" name="MBio">
        <title>Comparative genomics for the elucidation of multidrug resistance (MDR) in Candida lusitaniae.</title>
        <authorList>
            <person name="Kannan A."/>
            <person name="Asner S.A."/>
            <person name="Trachsel E."/>
            <person name="Kelly S."/>
            <person name="Parker J."/>
            <person name="Sanglard D."/>
        </authorList>
    </citation>
    <scope>NUCLEOTIDE SEQUENCE [LARGE SCALE GENOMIC DNA]</scope>
    <source>
        <strain evidence="2">P1</strain>
    </source>
</reference>
<dbReference type="Proteomes" id="UP000326582">
    <property type="component" value="Chromosome 4"/>
</dbReference>
<organism evidence="1 2">
    <name type="scientific">Clavispora lusitaniae</name>
    <name type="common">Candida lusitaniae</name>
    <dbReference type="NCBI Taxonomy" id="36911"/>
    <lineage>
        <taxon>Eukaryota</taxon>
        <taxon>Fungi</taxon>
        <taxon>Dikarya</taxon>
        <taxon>Ascomycota</taxon>
        <taxon>Saccharomycotina</taxon>
        <taxon>Pichiomycetes</taxon>
        <taxon>Metschnikowiaceae</taxon>
        <taxon>Clavispora</taxon>
    </lineage>
</organism>
<name>A0ACD0WLG3_CLALS</name>
<proteinExistence type="predicted"/>
<accession>A0ACD0WLG3</accession>
<evidence type="ECO:0000313" key="2">
    <source>
        <dbReference type="Proteomes" id="UP000326582"/>
    </source>
</evidence>
<keyword evidence="2" id="KW-1185">Reference proteome</keyword>
<sequence>MFSISEPRDFVDVLDLDIESEWNPHYESSPSSPMSEPESPKSLLYECTFCMMSHSPSQPCNVDEQEYSWNLPQSAEYQYSAPVYVEEKPSHASIIQSNYRKWLVSVTPR</sequence>
<protein>
    <submittedName>
        <fullName evidence="1">Uncharacterized protein</fullName>
    </submittedName>
</protein>
<gene>
    <name evidence="1" type="ORF">EJF14_40194</name>
</gene>
<dbReference type="EMBL" id="CP038487">
    <property type="protein sequence ID" value="QFZ28164.1"/>
    <property type="molecule type" value="Genomic_DNA"/>
</dbReference>